<dbReference type="InterPro" id="IPR007575">
    <property type="entry name" value="SchA_CurD-like"/>
</dbReference>
<dbReference type="Pfam" id="PF04486">
    <property type="entry name" value="SchA_CurD"/>
    <property type="match status" value="1"/>
</dbReference>
<organism evidence="2 3">
    <name type="scientific">Amycolatopsis arida</name>
    <dbReference type="NCBI Taxonomy" id="587909"/>
    <lineage>
        <taxon>Bacteria</taxon>
        <taxon>Bacillati</taxon>
        <taxon>Actinomycetota</taxon>
        <taxon>Actinomycetes</taxon>
        <taxon>Pseudonocardiales</taxon>
        <taxon>Pseudonocardiaceae</taxon>
        <taxon>Amycolatopsis</taxon>
    </lineage>
</organism>
<evidence type="ECO:0000259" key="1">
    <source>
        <dbReference type="Pfam" id="PF04486"/>
    </source>
</evidence>
<keyword evidence="3" id="KW-1185">Reference proteome</keyword>
<gene>
    <name evidence="2" type="ORF">SAMN05421810_111184</name>
</gene>
<dbReference type="OrthoDB" id="3853500at2"/>
<dbReference type="EMBL" id="FOWW01000011">
    <property type="protein sequence ID" value="SFQ65114.1"/>
    <property type="molecule type" value="Genomic_DNA"/>
</dbReference>
<dbReference type="AlphaFoldDB" id="A0A1I6A8R1"/>
<name>A0A1I6A8R1_9PSEU</name>
<proteinExistence type="predicted"/>
<sequence length="129" mass="14238">MPYAAITYQVKPGHEEEIADIFARFKRVDSPILRDSEGNEVGKLLGTAVFIHGEVMVRVIHFEGDDFSAVGRHMATQQGVHNVEAELAPYLKTPRDTSTVEAFEAHMRRSVMRCVSQLSLADLPASPGS</sequence>
<feature type="domain" description="SchA/CurD-like" evidence="1">
    <location>
        <begin position="1"/>
        <end position="119"/>
    </location>
</feature>
<dbReference type="Proteomes" id="UP000198727">
    <property type="component" value="Unassembled WGS sequence"/>
</dbReference>
<evidence type="ECO:0000313" key="2">
    <source>
        <dbReference type="EMBL" id="SFQ65114.1"/>
    </source>
</evidence>
<reference evidence="3" key="1">
    <citation type="submission" date="2016-10" db="EMBL/GenBank/DDBJ databases">
        <authorList>
            <person name="Varghese N."/>
            <person name="Submissions S."/>
        </authorList>
    </citation>
    <scope>NUCLEOTIDE SEQUENCE [LARGE SCALE GENOMIC DNA]</scope>
    <source>
        <strain evidence="3">CGMCC 4.5579</strain>
    </source>
</reference>
<dbReference type="STRING" id="587909.SAMN05421810_111184"/>
<protein>
    <submittedName>
        <fullName evidence="2">SchA/CurD like domain-containing protein</fullName>
    </submittedName>
</protein>
<dbReference type="RefSeq" id="WP_092535628.1">
    <property type="nucleotide sequence ID" value="NZ_FOWW01000011.1"/>
</dbReference>
<accession>A0A1I6A8R1</accession>
<evidence type="ECO:0000313" key="3">
    <source>
        <dbReference type="Proteomes" id="UP000198727"/>
    </source>
</evidence>